<dbReference type="GO" id="GO:0010468">
    <property type="term" value="P:regulation of gene expression"/>
    <property type="evidence" value="ECO:0007669"/>
    <property type="project" value="TreeGrafter"/>
</dbReference>
<feature type="domain" description="C2H2-type" evidence="9">
    <location>
        <begin position="815"/>
        <end position="837"/>
    </location>
</feature>
<dbReference type="AlphaFoldDB" id="A0AAN9GQ14"/>
<feature type="compositionally biased region" description="Polar residues" evidence="8">
    <location>
        <begin position="151"/>
        <end position="166"/>
    </location>
</feature>
<keyword evidence="5" id="KW-0862">Zinc</keyword>
<evidence type="ECO:0000256" key="2">
    <source>
        <dbReference type="ARBA" id="ARBA00022723"/>
    </source>
</evidence>
<organism evidence="10 11">
    <name type="scientific">Littorina saxatilis</name>
    <dbReference type="NCBI Taxonomy" id="31220"/>
    <lineage>
        <taxon>Eukaryota</taxon>
        <taxon>Metazoa</taxon>
        <taxon>Spiralia</taxon>
        <taxon>Lophotrochozoa</taxon>
        <taxon>Mollusca</taxon>
        <taxon>Gastropoda</taxon>
        <taxon>Caenogastropoda</taxon>
        <taxon>Littorinimorpha</taxon>
        <taxon>Littorinoidea</taxon>
        <taxon>Littorinidae</taxon>
        <taxon>Littorina</taxon>
    </lineage>
</organism>
<feature type="region of interest" description="Disordered" evidence="8">
    <location>
        <begin position="85"/>
        <end position="289"/>
    </location>
</feature>
<feature type="region of interest" description="Disordered" evidence="8">
    <location>
        <begin position="389"/>
        <end position="408"/>
    </location>
</feature>
<accession>A0AAN9GQ14</accession>
<feature type="domain" description="C2H2-type" evidence="9">
    <location>
        <begin position="844"/>
        <end position="872"/>
    </location>
</feature>
<dbReference type="Pfam" id="PF13894">
    <property type="entry name" value="zf-C2H2_4"/>
    <property type="match status" value="2"/>
</dbReference>
<evidence type="ECO:0000256" key="7">
    <source>
        <dbReference type="PROSITE-ProRule" id="PRU00042"/>
    </source>
</evidence>
<feature type="compositionally biased region" description="Basic and acidic residues" evidence="8">
    <location>
        <begin position="125"/>
        <end position="135"/>
    </location>
</feature>
<feature type="domain" description="C2H2-type" evidence="9">
    <location>
        <begin position="901"/>
        <end position="928"/>
    </location>
</feature>
<keyword evidence="11" id="KW-1185">Reference proteome</keyword>
<dbReference type="PROSITE" id="PS00028">
    <property type="entry name" value="ZINC_FINGER_C2H2_1"/>
    <property type="match status" value="6"/>
</dbReference>
<comment type="caution">
    <text evidence="10">The sequence shown here is derived from an EMBL/GenBank/DDBJ whole genome shotgun (WGS) entry which is preliminary data.</text>
</comment>
<feature type="compositionally biased region" description="Polar residues" evidence="8">
    <location>
        <begin position="531"/>
        <end position="541"/>
    </location>
</feature>
<sequence>MYPKIVLVVTRTYWRCLTCKELNTREVSIDQHLASIHRETGSRYVQTPRQNFDMCSHSDGELDTKYHQSDFFKKCNFSFVEIKRKSSQNDTQTPDMSFAQKPSGSGLKKKSEKAPQKRVKLRKKAITELDVRSENDSDADYLPCGGDRSGNENPNNGKEKQSSNQRQSRRLKKPRYPQETKQALQKSIRGGKTTIAVKIPSKNQIKVASTPTKNINTAPQNRKVTKQKPVKSQSRKGCKDSKPNSMEGDMLGRETETETTSTSSSTANSFVKTSSDLKEGSSSLKTVKQHPVRRLRKSLAPDISLKIDKTNIATSCVPWLLDNGRKAGEKVTKKTRRSLPPEEKQAVRELYGVLLLPAQQTNNAPEEGIQHYMAEHQQKDVGASFSSHKPAHAASAQRLPREKGASISDQNYVMSTGSASTGAFFMGPSHTQQTLYAEYCSAYTRQQQHDSHQYAHHVPEFYPSSISSPHQRSNMVIFQDYSNRPTQALSAGHHAESEGYREQNQPMNRLPHPQSVSASTSSNPHLVPHAMQSSAEASLNSKTDHVSAPEADCKNIVFDSNPDNQCRICEEKFLSTMEYENHQKDVSRFDAVECKRCKCTFHGLHELNLHVFSQHETEKRGFCFTCDHDALGMEDLERHVHIHAYNCERTPADLRFHDCQTCGEELLNSYTDVHVHYYQHHATHICSSCYQTFEDVQAYKDHHNQTYKGKAILCSICGSKFESVEDLDEHTPCSEDIWAEDGKGESCFKCGKWCPNRSVVEAHKKQHRSQEDVEAYREGAKVGFPCPSCEKVFKNKHACRRHAKMVHEGVSCYKHYCEYCGKGFLTKGHMRDHIALHHLKIKRYKCDYCDKQFVCGPTLRRHVRMEHTKYKPYQCPHCDERFFEKTPLQRHLTVHTGLAPFMCEHCGKGFYTRHSFRNHSSTHSTVKEFVCSGCQKGFTRKYNLLAHNKICKML</sequence>
<dbReference type="Proteomes" id="UP001374579">
    <property type="component" value="Unassembled WGS sequence"/>
</dbReference>
<feature type="region of interest" description="Disordered" evidence="8">
    <location>
        <begin position="488"/>
        <end position="543"/>
    </location>
</feature>
<evidence type="ECO:0000256" key="8">
    <source>
        <dbReference type="SAM" id="MobiDB-lite"/>
    </source>
</evidence>
<feature type="compositionally biased region" description="Polar residues" evidence="8">
    <location>
        <begin position="267"/>
        <end position="286"/>
    </location>
</feature>
<keyword evidence="2" id="KW-0479">Metal-binding</keyword>
<feature type="compositionally biased region" description="Basic residues" evidence="8">
    <location>
        <begin position="223"/>
        <end position="236"/>
    </location>
</feature>
<dbReference type="InterPro" id="IPR013087">
    <property type="entry name" value="Znf_C2H2_type"/>
</dbReference>
<reference evidence="10 11" key="1">
    <citation type="submission" date="2024-02" db="EMBL/GenBank/DDBJ databases">
        <title>Chromosome-scale genome assembly of the rough periwinkle Littorina saxatilis.</title>
        <authorList>
            <person name="De Jode A."/>
            <person name="Faria R."/>
            <person name="Formenti G."/>
            <person name="Sims Y."/>
            <person name="Smith T.P."/>
            <person name="Tracey A."/>
            <person name="Wood J.M.D."/>
            <person name="Zagrodzka Z.B."/>
            <person name="Johannesson K."/>
            <person name="Butlin R.K."/>
            <person name="Leder E.H."/>
        </authorList>
    </citation>
    <scope>NUCLEOTIDE SEQUENCE [LARGE SCALE GENOMIC DNA]</scope>
    <source>
        <strain evidence="10">Snail1</strain>
        <tissue evidence="10">Muscle</tissue>
    </source>
</reference>
<dbReference type="Pfam" id="PF00096">
    <property type="entry name" value="zf-C2H2"/>
    <property type="match status" value="1"/>
</dbReference>
<dbReference type="InterPro" id="IPR050331">
    <property type="entry name" value="Zinc_finger"/>
</dbReference>
<dbReference type="GO" id="GO:0008270">
    <property type="term" value="F:zinc ion binding"/>
    <property type="evidence" value="ECO:0007669"/>
    <property type="project" value="UniProtKB-KW"/>
</dbReference>
<keyword evidence="4 7" id="KW-0863">Zinc-finger</keyword>
<proteinExistence type="predicted"/>
<dbReference type="EMBL" id="JBAMIC010000001">
    <property type="protein sequence ID" value="KAK7114650.1"/>
    <property type="molecule type" value="Genomic_DNA"/>
</dbReference>
<feature type="domain" description="C2H2-type" evidence="9">
    <location>
        <begin position="873"/>
        <end position="900"/>
    </location>
</feature>
<feature type="compositionally biased region" description="Polar residues" evidence="8">
    <location>
        <begin position="514"/>
        <end position="524"/>
    </location>
</feature>
<evidence type="ECO:0000256" key="4">
    <source>
        <dbReference type="ARBA" id="ARBA00022771"/>
    </source>
</evidence>
<evidence type="ECO:0000256" key="6">
    <source>
        <dbReference type="ARBA" id="ARBA00023242"/>
    </source>
</evidence>
<dbReference type="FunFam" id="3.30.160.60:FF:000100">
    <property type="entry name" value="Zinc finger 45-like"/>
    <property type="match status" value="1"/>
</dbReference>
<feature type="compositionally biased region" description="Polar residues" evidence="8">
    <location>
        <begin position="88"/>
        <end position="103"/>
    </location>
</feature>
<dbReference type="PANTHER" id="PTHR16515">
    <property type="entry name" value="PR DOMAIN ZINC FINGER PROTEIN"/>
    <property type="match status" value="1"/>
</dbReference>
<keyword evidence="6" id="KW-0539">Nucleus</keyword>
<protein>
    <recommendedName>
        <fullName evidence="9">C2H2-type domain-containing protein</fullName>
    </recommendedName>
</protein>
<feature type="compositionally biased region" description="Polar residues" evidence="8">
    <location>
        <begin position="201"/>
        <end position="222"/>
    </location>
</feature>
<comment type="subcellular location">
    <subcellularLocation>
        <location evidence="1">Nucleus</location>
    </subcellularLocation>
</comment>
<name>A0AAN9GQ14_9CAEN</name>
<evidence type="ECO:0000313" key="10">
    <source>
        <dbReference type="EMBL" id="KAK7114650.1"/>
    </source>
</evidence>
<dbReference type="PANTHER" id="PTHR16515:SF49">
    <property type="entry name" value="GASTRULA ZINC FINGER PROTEIN XLCGF49.1-LIKE-RELATED"/>
    <property type="match status" value="1"/>
</dbReference>
<evidence type="ECO:0000256" key="5">
    <source>
        <dbReference type="ARBA" id="ARBA00022833"/>
    </source>
</evidence>
<evidence type="ECO:0000259" key="9">
    <source>
        <dbReference type="PROSITE" id="PS50157"/>
    </source>
</evidence>
<evidence type="ECO:0000256" key="1">
    <source>
        <dbReference type="ARBA" id="ARBA00004123"/>
    </source>
</evidence>
<evidence type="ECO:0000256" key="3">
    <source>
        <dbReference type="ARBA" id="ARBA00022737"/>
    </source>
</evidence>
<keyword evidence="3" id="KW-0677">Repeat</keyword>
<evidence type="ECO:0000313" key="11">
    <source>
        <dbReference type="Proteomes" id="UP001374579"/>
    </source>
</evidence>
<dbReference type="InterPro" id="IPR036236">
    <property type="entry name" value="Znf_C2H2_sf"/>
</dbReference>
<feature type="compositionally biased region" description="Basic residues" evidence="8">
    <location>
        <begin position="107"/>
        <end position="124"/>
    </location>
</feature>
<dbReference type="SUPFAM" id="SSF57667">
    <property type="entry name" value="beta-beta-alpha zinc fingers"/>
    <property type="match status" value="3"/>
</dbReference>
<dbReference type="GO" id="GO:0005634">
    <property type="term" value="C:nucleus"/>
    <property type="evidence" value="ECO:0007669"/>
    <property type="project" value="UniProtKB-SubCell"/>
</dbReference>
<dbReference type="PROSITE" id="PS50157">
    <property type="entry name" value="ZINC_FINGER_C2H2_2"/>
    <property type="match status" value="6"/>
</dbReference>
<feature type="domain" description="C2H2-type" evidence="9">
    <location>
        <begin position="929"/>
        <end position="950"/>
    </location>
</feature>
<dbReference type="SMART" id="SM00355">
    <property type="entry name" value="ZnF_C2H2"/>
    <property type="match status" value="13"/>
</dbReference>
<gene>
    <name evidence="10" type="ORF">V1264_000676</name>
</gene>
<feature type="domain" description="C2H2-type" evidence="9">
    <location>
        <begin position="784"/>
        <end position="809"/>
    </location>
</feature>
<dbReference type="Gene3D" id="3.30.160.60">
    <property type="entry name" value="Classic Zinc Finger"/>
    <property type="match status" value="5"/>
</dbReference>